<gene>
    <name evidence="6" type="ORF">TW71_01050</name>
</gene>
<keyword evidence="4" id="KW-1133">Transmembrane helix</keyword>
<evidence type="ECO:0000256" key="4">
    <source>
        <dbReference type="ARBA" id="ARBA00022989"/>
    </source>
</evidence>
<proteinExistence type="predicted"/>
<organism evidence="6">
    <name type="scientific">Vibrio coralliilyticus</name>
    <dbReference type="NCBI Taxonomy" id="190893"/>
    <lineage>
        <taxon>Bacteria</taxon>
        <taxon>Pseudomonadati</taxon>
        <taxon>Pseudomonadota</taxon>
        <taxon>Gammaproteobacteria</taxon>
        <taxon>Vibrionales</taxon>
        <taxon>Vibrionaceae</taxon>
        <taxon>Vibrio</taxon>
    </lineage>
</organism>
<evidence type="ECO:0000256" key="2">
    <source>
        <dbReference type="ARBA" id="ARBA00022475"/>
    </source>
</evidence>
<dbReference type="PANTHER" id="PTHR30250:SF11">
    <property type="entry name" value="O-ANTIGEN TRANSPORTER-RELATED"/>
    <property type="match status" value="1"/>
</dbReference>
<dbReference type="RefSeq" id="WP_045984687.1">
    <property type="nucleotide sequence ID" value="NZ_CP063051.1"/>
</dbReference>
<dbReference type="AlphaFoldDB" id="A0A837GBC3"/>
<keyword evidence="3" id="KW-0812">Transmembrane</keyword>
<dbReference type="InterPro" id="IPR050833">
    <property type="entry name" value="Poly_Biosynth_Transport"/>
</dbReference>
<reference evidence="6" key="1">
    <citation type="journal article" date="2015" name="BMC Genomics">
        <title>Genome mining reveals unlocked bioactive potential of marine Gram-negative bacteria.</title>
        <authorList>
            <person name="Machado H."/>
            <person name="Sonnenschein E.C."/>
            <person name="Melchiorsen J."/>
            <person name="Gram L."/>
        </authorList>
    </citation>
    <scope>NUCLEOTIDE SEQUENCE</scope>
    <source>
        <strain evidence="6">S2052</strain>
    </source>
</reference>
<evidence type="ECO:0000256" key="3">
    <source>
        <dbReference type="ARBA" id="ARBA00022692"/>
    </source>
</evidence>
<evidence type="ECO:0000256" key="1">
    <source>
        <dbReference type="ARBA" id="ARBA00004651"/>
    </source>
</evidence>
<protein>
    <submittedName>
        <fullName evidence="6">Membrane protein</fullName>
    </submittedName>
</protein>
<dbReference type="EMBL" id="JXXR01000001">
    <property type="protein sequence ID" value="KJY77652.1"/>
    <property type="molecule type" value="Genomic_DNA"/>
</dbReference>
<accession>A0A837GBC3</accession>
<comment type="caution">
    <text evidence="6">The sequence shown here is derived from an EMBL/GenBank/DDBJ whole genome shotgun (WGS) entry which is preliminary data.</text>
</comment>
<comment type="subcellular location">
    <subcellularLocation>
        <location evidence="1">Cell membrane</location>
        <topology evidence="1">Multi-pass membrane protein</topology>
    </subcellularLocation>
</comment>
<dbReference type="PANTHER" id="PTHR30250">
    <property type="entry name" value="PST FAMILY PREDICTED COLANIC ACID TRANSPORTER"/>
    <property type="match status" value="1"/>
</dbReference>
<evidence type="ECO:0000256" key="5">
    <source>
        <dbReference type="ARBA" id="ARBA00023136"/>
    </source>
</evidence>
<sequence length="483" mass="53977">MRHRILQWFKQDNVTSMALYALSLLMMKGTSLLMLPFMASYLTPSQFGHLELLSITTVFFSLMVGLAMHENLYRFIGTIKDASTRFARVCELYSSSFSTSLLLAGVLFAGYFAVSHAALTINTEQMALITIVVIVEAPLAICLAWLRLNNKAVTFFKISFVTLLIQVSLVILILTNNPDVTLLFSVGVLCAVLQVTYLHFHNKLSFKLPTLVHYKRYIQYSFPLMLSAAVAFGLSGAERWIIAEAHTLETLGIYAVAAKFALALGILIQPFHMWWMPKRFEVLETLGKEKVALNTQHGIIALCFLSVIVMWMSQCFISLALPSDYQSAGQLVVLCIVIMLLKEMVEMLNIGVLYAKQTSKLFIINIVATAVALVSAWLTKETGVTAILLSLCMGQFIRLTLIYHLSQSLCHIPYRYGALLAFVLISSLFTISGWFNHSLETAGVMLVLQPMALIALLHKLRFISLSASSVHKAHRHNHVERTL</sequence>
<evidence type="ECO:0000313" key="6">
    <source>
        <dbReference type="EMBL" id="KJY77652.1"/>
    </source>
</evidence>
<keyword evidence="2" id="KW-1003">Cell membrane</keyword>
<dbReference type="GO" id="GO:0005886">
    <property type="term" value="C:plasma membrane"/>
    <property type="evidence" value="ECO:0007669"/>
    <property type="project" value="UniProtKB-SubCell"/>
</dbReference>
<keyword evidence="5" id="KW-0472">Membrane</keyword>
<name>A0A837GBC3_9VIBR</name>